<evidence type="ECO:0000256" key="4">
    <source>
        <dbReference type="ARBA" id="ARBA00022806"/>
    </source>
</evidence>
<feature type="non-terminal residue" evidence="9">
    <location>
        <position position="1"/>
    </location>
</feature>
<evidence type="ECO:0000313" key="10">
    <source>
        <dbReference type="Proteomes" id="UP000824081"/>
    </source>
</evidence>
<keyword evidence="4" id="KW-0347">Helicase</keyword>
<evidence type="ECO:0000256" key="5">
    <source>
        <dbReference type="ARBA" id="ARBA00022840"/>
    </source>
</evidence>
<dbReference type="InterPro" id="IPR038726">
    <property type="entry name" value="PDDEXK_AddAB-type"/>
</dbReference>
<dbReference type="GO" id="GO:0003677">
    <property type="term" value="F:DNA binding"/>
    <property type="evidence" value="ECO:0007669"/>
    <property type="project" value="UniProtKB-KW"/>
</dbReference>
<accession>A0A9D1MEI5</accession>
<comment type="caution">
    <text evidence="9">The sequence shown here is derived from an EMBL/GenBank/DDBJ whole genome shotgun (WGS) entry which is preliminary data.</text>
</comment>
<evidence type="ECO:0000313" key="9">
    <source>
        <dbReference type="EMBL" id="HIU58709.1"/>
    </source>
</evidence>
<reference evidence="9" key="2">
    <citation type="journal article" date="2021" name="PeerJ">
        <title>Extensive microbial diversity within the chicken gut microbiome revealed by metagenomics and culture.</title>
        <authorList>
            <person name="Gilroy R."/>
            <person name="Ravi A."/>
            <person name="Getino M."/>
            <person name="Pursley I."/>
            <person name="Horton D.L."/>
            <person name="Alikhan N.F."/>
            <person name="Baker D."/>
            <person name="Gharbi K."/>
            <person name="Hall N."/>
            <person name="Watson M."/>
            <person name="Adriaenssens E.M."/>
            <person name="Foster-Nyarko E."/>
            <person name="Jarju S."/>
            <person name="Secka A."/>
            <person name="Antonio M."/>
            <person name="Oren A."/>
            <person name="Chaudhuri R.R."/>
            <person name="La Ragione R."/>
            <person name="Hildebrand F."/>
            <person name="Pallen M.J."/>
        </authorList>
    </citation>
    <scope>NUCLEOTIDE SEQUENCE</scope>
    <source>
        <strain evidence="9">11687</strain>
    </source>
</reference>
<evidence type="ECO:0000256" key="3">
    <source>
        <dbReference type="ARBA" id="ARBA00022801"/>
    </source>
</evidence>
<keyword evidence="5" id="KW-0067">ATP-binding</keyword>
<dbReference type="GO" id="GO:0005524">
    <property type="term" value="F:ATP binding"/>
    <property type="evidence" value="ECO:0007669"/>
    <property type="project" value="UniProtKB-KW"/>
</dbReference>
<evidence type="ECO:0000256" key="2">
    <source>
        <dbReference type="ARBA" id="ARBA00022763"/>
    </source>
</evidence>
<dbReference type="SUPFAM" id="SSF52980">
    <property type="entry name" value="Restriction endonuclease-like"/>
    <property type="match status" value="1"/>
</dbReference>
<evidence type="ECO:0000256" key="6">
    <source>
        <dbReference type="ARBA" id="ARBA00023125"/>
    </source>
</evidence>
<evidence type="ECO:0000256" key="7">
    <source>
        <dbReference type="ARBA" id="ARBA00023204"/>
    </source>
</evidence>
<dbReference type="EMBL" id="DVMZ01000034">
    <property type="protein sequence ID" value="HIU58709.1"/>
    <property type="molecule type" value="Genomic_DNA"/>
</dbReference>
<dbReference type="Proteomes" id="UP000824081">
    <property type="component" value="Unassembled WGS sequence"/>
</dbReference>
<gene>
    <name evidence="9" type="ORF">IAC57_01275</name>
</gene>
<keyword evidence="3" id="KW-0378">Hydrolase</keyword>
<dbReference type="GO" id="GO:0006281">
    <property type="term" value="P:DNA repair"/>
    <property type="evidence" value="ECO:0007669"/>
    <property type="project" value="UniProtKB-KW"/>
</dbReference>
<dbReference type="InterPro" id="IPR011335">
    <property type="entry name" value="Restrct_endonuc-II-like"/>
</dbReference>
<evidence type="ECO:0000256" key="1">
    <source>
        <dbReference type="ARBA" id="ARBA00022741"/>
    </source>
</evidence>
<dbReference type="Gene3D" id="3.90.320.10">
    <property type="match status" value="1"/>
</dbReference>
<organism evidence="9 10">
    <name type="scientific">Candidatus Scatosoma pullistercoris</name>
    <dbReference type="NCBI Taxonomy" id="2840934"/>
    <lineage>
        <taxon>Bacteria</taxon>
        <taxon>Bacillati</taxon>
        <taxon>Bacillota</taxon>
        <taxon>Clostridia</taxon>
        <taxon>Candidatus Scatosoma</taxon>
    </lineage>
</organism>
<name>A0A9D1MEI5_9FIRM</name>
<dbReference type="AlphaFoldDB" id="A0A9D1MEI5"/>
<dbReference type="GO" id="GO:0004386">
    <property type="term" value="F:helicase activity"/>
    <property type="evidence" value="ECO:0007669"/>
    <property type="project" value="UniProtKB-KW"/>
</dbReference>
<dbReference type="GO" id="GO:0016787">
    <property type="term" value="F:hydrolase activity"/>
    <property type="evidence" value="ECO:0007669"/>
    <property type="project" value="UniProtKB-KW"/>
</dbReference>
<evidence type="ECO:0000259" key="8">
    <source>
        <dbReference type="Pfam" id="PF12705"/>
    </source>
</evidence>
<reference evidence="9" key="1">
    <citation type="submission" date="2020-10" db="EMBL/GenBank/DDBJ databases">
        <authorList>
            <person name="Gilroy R."/>
        </authorList>
    </citation>
    <scope>NUCLEOTIDE SEQUENCE</scope>
    <source>
        <strain evidence="9">11687</strain>
    </source>
</reference>
<sequence>FLEHFDFTKPEAGHVREAVDEELRRISEEKLMSAEEIALLDPARLARILSAPVFSGFSDMRLYREQKFLVSLPAAEVWPGDYGGEEVLFQGAIDLLAISSSGDVRIVDYKYSGRDKAALREDYMPQLSLYKKAVSKILKVSTDRIRCSIINIRLGFELEM</sequence>
<keyword evidence="2" id="KW-0227">DNA damage</keyword>
<keyword evidence="6" id="KW-0238">DNA-binding</keyword>
<keyword evidence="1" id="KW-0547">Nucleotide-binding</keyword>
<feature type="domain" description="PD-(D/E)XK endonuclease-like" evidence="8">
    <location>
        <begin position="9"/>
        <end position="152"/>
    </location>
</feature>
<dbReference type="Pfam" id="PF12705">
    <property type="entry name" value="PDDEXK_1"/>
    <property type="match status" value="1"/>
</dbReference>
<keyword evidence="7" id="KW-0234">DNA repair</keyword>
<dbReference type="InterPro" id="IPR011604">
    <property type="entry name" value="PDDEXK-like_dom_sf"/>
</dbReference>
<proteinExistence type="predicted"/>
<protein>
    <submittedName>
        <fullName evidence="9">PD-(D/E)XK nuclease family protein</fullName>
    </submittedName>
</protein>